<keyword evidence="7" id="KW-0413">Isomerase</keyword>
<dbReference type="Proteomes" id="UP000297853">
    <property type="component" value="Unassembled WGS sequence"/>
</dbReference>
<accession>A0ABY2IVC7</accession>
<evidence type="ECO:0000259" key="9">
    <source>
        <dbReference type="Pfam" id="PF18916"/>
    </source>
</evidence>
<organism evidence="10 11">
    <name type="scientific">Cryobacterium sinapicolor</name>
    <dbReference type="NCBI Taxonomy" id="1259236"/>
    <lineage>
        <taxon>Bacteria</taxon>
        <taxon>Bacillati</taxon>
        <taxon>Actinomycetota</taxon>
        <taxon>Actinomycetes</taxon>
        <taxon>Micrococcales</taxon>
        <taxon>Microbacteriaceae</taxon>
        <taxon>Cryobacterium</taxon>
    </lineage>
</organism>
<evidence type="ECO:0000256" key="4">
    <source>
        <dbReference type="ARBA" id="ARBA00022746"/>
    </source>
</evidence>
<comment type="pathway">
    <text evidence="2">Carotenoid biosynthesis.</text>
</comment>
<evidence type="ECO:0000256" key="2">
    <source>
        <dbReference type="ARBA" id="ARBA00004829"/>
    </source>
</evidence>
<evidence type="ECO:0000313" key="10">
    <source>
        <dbReference type="EMBL" id="TFC95570.1"/>
    </source>
</evidence>
<sequence length="102" mass="10965">MTYLLLNTVFLVLAAAVFLVAVRRGRLSRSRIIAAGIALAAVLVLTAVFDSIMIGVGLVDYDPTRIFGLRIGLAPIEDFAYPVGAALLLPALWALLERKPND</sequence>
<proteinExistence type="predicted"/>
<evidence type="ECO:0000256" key="6">
    <source>
        <dbReference type="ARBA" id="ARBA00023136"/>
    </source>
</evidence>
<evidence type="ECO:0000313" key="11">
    <source>
        <dbReference type="Proteomes" id="UP000297853"/>
    </source>
</evidence>
<dbReference type="RefSeq" id="WP_134432369.1">
    <property type="nucleotide sequence ID" value="NZ_SOGQ01000077.1"/>
</dbReference>
<dbReference type="EMBL" id="SOGQ01000077">
    <property type="protein sequence ID" value="TFC95570.1"/>
    <property type="molecule type" value="Genomic_DNA"/>
</dbReference>
<keyword evidence="6 8" id="KW-0472">Membrane</keyword>
<gene>
    <name evidence="10" type="ORF">E3T28_13885</name>
</gene>
<comment type="subcellular location">
    <subcellularLocation>
        <location evidence="1">Membrane</location>
        <topology evidence="1">Multi-pass membrane protein</topology>
    </subcellularLocation>
</comment>
<keyword evidence="4" id="KW-0125">Carotenoid biosynthesis</keyword>
<dbReference type="NCBIfam" id="TIGR03462">
    <property type="entry name" value="CarR_dom_SF"/>
    <property type="match status" value="1"/>
</dbReference>
<keyword evidence="5 8" id="KW-1133">Transmembrane helix</keyword>
<evidence type="ECO:0000256" key="5">
    <source>
        <dbReference type="ARBA" id="ARBA00022989"/>
    </source>
</evidence>
<evidence type="ECO:0000256" key="8">
    <source>
        <dbReference type="SAM" id="Phobius"/>
    </source>
</evidence>
<comment type="caution">
    <text evidence="10">The sequence shown here is derived from an EMBL/GenBank/DDBJ whole genome shotgun (WGS) entry which is preliminary data.</text>
</comment>
<reference evidence="10 11" key="1">
    <citation type="submission" date="2019-03" db="EMBL/GenBank/DDBJ databases">
        <title>Genomics of glacier-inhabiting Cryobacterium strains.</title>
        <authorList>
            <person name="Liu Q."/>
            <person name="Xin Y.-H."/>
        </authorList>
    </citation>
    <scope>NUCLEOTIDE SEQUENCE [LARGE SCALE GENOMIC DNA]</scope>
    <source>
        <strain evidence="10 11">TMT1-23-1</strain>
    </source>
</reference>
<protein>
    <submittedName>
        <fullName evidence="10">Lycopene cyclase domain-containing protein</fullName>
    </submittedName>
</protein>
<keyword evidence="11" id="KW-1185">Reference proteome</keyword>
<feature type="transmembrane region" description="Helical" evidence="8">
    <location>
        <begin position="34"/>
        <end position="59"/>
    </location>
</feature>
<evidence type="ECO:0000256" key="7">
    <source>
        <dbReference type="ARBA" id="ARBA00023235"/>
    </source>
</evidence>
<feature type="transmembrane region" description="Helical" evidence="8">
    <location>
        <begin position="6"/>
        <end position="22"/>
    </location>
</feature>
<keyword evidence="3 8" id="KW-0812">Transmembrane</keyword>
<evidence type="ECO:0000256" key="1">
    <source>
        <dbReference type="ARBA" id="ARBA00004141"/>
    </source>
</evidence>
<name>A0ABY2IVC7_9MICO</name>
<feature type="transmembrane region" description="Helical" evidence="8">
    <location>
        <begin position="79"/>
        <end position="96"/>
    </location>
</feature>
<dbReference type="Pfam" id="PF18916">
    <property type="entry name" value="Lycopene_cyc"/>
    <property type="match status" value="1"/>
</dbReference>
<feature type="domain" description="Lycopene cyclase" evidence="9">
    <location>
        <begin position="8"/>
        <end position="92"/>
    </location>
</feature>
<evidence type="ECO:0000256" key="3">
    <source>
        <dbReference type="ARBA" id="ARBA00022692"/>
    </source>
</evidence>
<dbReference type="InterPro" id="IPR017825">
    <property type="entry name" value="Lycopene_cyclase_dom"/>
</dbReference>